<comment type="caution">
    <text evidence="1">The sequence shown here is derived from an EMBL/GenBank/DDBJ whole genome shotgun (WGS) entry which is preliminary data.</text>
</comment>
<keyword evidence="2" id="KW-1185">Reference proteome</keyword>
<accession>A0A225CY12</accession>
<evidence type="ECO:0000313" key="1">
    <source>
        <dbReference type="EMBL" id="OWK34260.1"/>
    </source>
</evidence>
<evidence type="ECO:0000313" key="2">
    <source>
        <dbReference type="Proteomes" id="UP000214646"/>
    </source>
</evidence>
<name>A0A225CY12_9BACT</name>
<proteinExistence type="predicted"/>
<organism evidence="1 2">
    <name type="scientific">Fimbriiglobus ruber</name>
    <dbReference type="NCBI Taxonomy" id="1908690"/>
    <lineage>
        <taxon>Bacteria</taxon>
        <taxon>Pseudomonadati</taxon>
        <taxon>Planctomycetota</taxon>
        <taxon>Planctomycetia</taxon>
        <taxon>Gemmatales</taxon>
        <taxon>Gemmataceae</taxon>
        <taxon>Fimbriiglobus</taxon>
    </lineage>
</organism>
<dbReference type="Proteomes" id="UP000214646">
    <property type="component" value="Unassembled WGS sequence"/>
</dbReference>
<dbReference type="AlphaFoldDB" id="A0A225CY12"/>
<protein>
    <submittedName>
        <fullName evidence="1">Uncharacterized protein</fullName>
    </submittedName>
</protein>
<dbReference type="EMBL" id="NIDE01000020">
    <property type="protein sequence ID" value="OWK34260.1"/>
    <property type="molecule type" value="Genomic_DNA"/>
</dbReference>
<sequence length="103" mass="10335">MTLTALPASLTVFTIPTFNWSAVLALISQYASDPAGLFALIVADLTKLGDSPLPADVSALIGGGIAVYGAITSQNVAQILATIGTEGANAAKVLADFQALEGS</sequence>
<reference evidence="2" key="1">
    <citation type="submission" date="2017-06" db="EMBL/GenBank/DDBJ databases">
        <title>Genome analysis of Fimbriiglobus ruber SP5, the first member of the order Planctomycetales with confirmed chitinolytic capability.</title>
        <authorList>
            <person name="Ravin N.V."/>
            <person name="Rakitin A.L."/>
            <person name="Ivanova A.A."/>
            <person name="Beletsky A.V."/>
            <person name="Kulichevskaya I.S."/>
            <person name="Mardanov A.V."/>
            <person name="Dedysh S.N."/>
        </authorList>
    </citation>
    <scope>NUCLEOTIDE SEQUENCE [LARGE SCALE GENOMIC DNA]</scope>
    <source>
        <strain evidence="2">SP5</strain>
    </source>
</reference>
<gene>
    <name evidence="1" type="ORF">FRUB_10231</name>
</gene>
<dbReference type="RefSeq" id="WP_088260560.1">
    <property type="nucleotide sequence ID" value="NZ_NIDE01000020.1"/>
</dbReference>